<dbReference type="RefSeq" id="WP_172421211.1">
    <property type="nucleotide sequence ID" value="NZ_AP022843.1"/>
</dbReference>
<organism evidence="2 3">
    <name type="scientific">Halomonas hydrothermalis</name>
    <dbReference type="NCBI Taxonomy" id="115561"/>
    <lineage>
        <taxon>Bacteria</taxon>
        <taxon>Pseudomonadati</taxon>
        <taxon>Pseudomonadota</taxon>
        <taxon>Gammaproteobacteria</taxon>
        <taxon>Oceanospirillales</taxon>
        <taxon>Halomonadaceae</taxon>
        <taxon>Halomonas</taxon>
    </lineage>
</organism>
<evidence type="ECO:0000256" key="1">
    <source>
        <dbReference type="SAM" id="Coils"/>
    </source>
</evidence>
<feature type="coiled-coil region" evidence="1">
    <location>
        <begin position="245"/>
        <end position="279"/>
    </location>
</feature>
<feature type="coiled-coil region" evidence="1">
    <location>
        <begin position="333"/>
        <end position="420"/>
    </location>
</feature>
<name>A0A6F8U6M5_9GAMM</name>
<reference evidence="2 3" key="1">
    <citation type="submission" date="2020-03" db="EMBL/GenBank/DDBJ databases">
        <title>Complete Genome Sequence of Halomonas hydrothermalis Strain Slthf2, Halophilic Bacterium Isolated from Deep-Sea Hydrothermal-Vent Environments.</title>
        <authorList>
            <person name="Takeyama N."/>
            <person name="Huang M."/>
            <person name="Sato K."/>
            <person name="Galipon J."/>
            <person name="Arakawa K."/>
        </authorList>
    </citation>
    <scope>NUCLEOTIDE SEQUENCE [LARGE SCALE GENOMIC DNA]</scope>
    <source>
        <strain evidence="2 3">Slthf2</strain>
    </source>
</reference>
<keyword evidence="1" id="KW-0175">Coiled coil</keyword>
<gene>
    <name evidence="2" type="ORF">HHSLTHF2_23690</name>
</gene>
<proteinExistence type="predicted"/>
<dbReference type="EMBL" id="AP022843">
    <property type="protein sequence ID" value="BCB08479.1"/>
    <property type="molecule type" value="Genomic_DNA"/>
</dbReference>
<dbReference type="Proteomes" id="UP000502259">
    <property type="component" value="Chromosome"/>
</dbReference>
<protein>
    <submittedName>
        <fullName evidence="2">Uncharacterized protein</fullName>
    </submittedName>
</protein>
<sequence>MSQYSQSPTKNTAHELAIQPSISALAQGSMFWQPEYRQTSPWLEHLPFLFWLVEALKPTSSVGIEVDLVSHFAVCQAVSRLRLGGNSYVIGEANAEQVHDLTEQTVDKYAGISQWLKASPLQAVQQFNEHSIDLLLLNIAPQDESIDDLIDRWLPRLSSKGVILMPGIARREPGCQTFRAFEALAARYPHFAFYHGAGLGLFAVGDDLPPLVHDLLGALESASAAREVQDVFGRLGCNCLDKVTIQEQQALIHQFEMRLKDKADELTTAQNLAETLNQQQAQFAHEHEARITSLTEQLLGKKQALAEKQHQVVQLTDRLQAQKYSLEARFNELAELTRKQQGCERDLSEAQHALQRLNDQLNTNQRQYEQELQRLNDQLNTNQRQYEQELQTLNDQLKANELQREQLARELKTAEQAAAENFDIQAQQTVEIERQNRELAQLVNLLEAGRLPSEASSQQGTLADNSVAAKGAKLSRWAINRQVKLIRKSPWFDAKWYLADNPDVAQDRKMAKNPARHYLLLGGFEGRNPSPAFDSAYYLERNPDVAETGMNPLVHYLKFGEKEQRSIKRL</sequence>
<evidence type="ECO:0000313" key="2">
    <source>
        <dbReference type="EMBL" id="BCB08479.1"/>
    </source>
</evidence>
<keyword evidence="3" id="KW-1185">Reference proteome</keyword>
<evidence type="ECO:0000313" key="3">
    <source>
        <dbReference type="Proteomes" id="UP000502259"/>
    </source>
</evidence>
<dbReference type="AlphaFoldDB" id="A0A6F8U6M5"/>
<accession>A0A6F8U6M5</accession>